<dbReference type="Proteomes" id="UP001328107">
    <property type="component" value="Unassembled WGS sequence"/>
</dbReference>
<accession>A0AAN5D1A7</accession>
<comment type="caution">
    <text evidence="2">The sequence shown here is derived from an EMBL/GenBank/DDBJ whole genome shotgun (WGS) entry which is preliminary data.</text>
</comment>
<evidence type="ECO:0000313" key="3">
    <source>
        <dbReference type="Proteomes" id="UP001328107"/>
    </source>
</evidence>
<evidence type="ECO:0000313" key="2">
    <source>
        <dbReference type="EMBL" id="GMR54708.1"/>
    </source>
</evidence>
<protein>
    <submittedName>
        <fullName evidence="2">Uncharacterized protein</fullName>
    </submittedName>
</protein>
<reference evidence="3" key="1">
    <citation type="submission" date="2022-10" db="EMBL/GenBank/DDBJ databases">
        <title>Genome assembly of Pristionchus species.</title>
        <authorList>
            <person name="Yoshida K."/>
            <person name="Sommer R.J."/>
        </authorList>
    </citation>
    <scope>NUCLEOTIDE SEQUENCE [LARGE SCALE GENOMIC DNA]</scope>
    <source>
        <strain evidence="3">RS5460</strain>
    </source>
</reference>
<keyword evidence="1" id="KW-0812">Transmembrane</keyword>
<gene>
    <name evidence="2" type="ORF">PMAYCL1PPCAC_24903</name>
</gene>
<feature type="non-terminal residue" evidence="2">
    <location>
        <position position="123"/>
    </location>
</feature>
<evidence type="ECO:0000256" key="1">
    <source>
        <dbReference type="SAM" id="Phobius"/>
    </source>
</evidence>
<feature type="non-terminal residue" evidence="2">
    <location>
        <position position="1"/>
    </location>
</feature>
<dbReference type="EMBL" id="BTRK01000005">
    <property type="protein sequence ID" value="GMR54708.1"/>
    <property type="molecule type" value="Genomic_DNA"/>
</dbReference>
<keyword evidence="1" id="KW-1133">Transmembrane helix</keyword>
<name>A0AAN5D1A7_9BILA</name>
<feature type="transmembrane region" description="Helical" evidence="1">
    <location>
        <begin position="6"/>
        <end position="24"/>
    </location>
</feature>
<organism evidence="2 3">
    <name type="scientific">Pristionchus mayeri</name>
    <dbReference type="NCBI Taxonomy" id="1317129"/>
    <lineage>
        <taxon>Eukaryota</taxon>
        <taxon>Metazoa</taxon>
        <taxon>Ecdysozoa</taxon>
        <taxon>Nematoda</taxon>
        <taxon>Chromadorea</taxon>
        <taxon>Rhabditida</taxon>
        <taxon>Rhabditina</taxon>
        <taxon>Diplogasteromorpha</taxon>
        <taxon>Diplogasteroidea</taxon>
        <taxon>Neodiplogasteridae</taxon>
        <taxon>Pristionchus</taxon>
    </lineage>
</organism>
<keyword evidence="3" id="KW-1185">Reference proteome</keyword>
<proteinExistence type="predicted"/>
<dbReference type="AlphaFoldDB" id="A0AAN5D1A7"/>
<sequence>IKSADLVLHLLSLLLLTGLLFIDIRNRRISITGLVIGSEGTLSLQHIRSLTRLHASTLSTSLEVEGEELGSVRANFRIRVVLQLLEMTEYSCCHGLVLQCVQLVRIDSGKQLAHNPDSAISEI</sequence>
<keyword evidence="1" id="KW-0472">Membrane</keyword>